<gene>
    <name evidence="1" type="ORF">F0L68_19815</name>
</gene>
<reference evidence="1 2" key="2">
    <citation type="submission" date="2019-09" db="EMBL/GenBank/DDBJ databases">
        <authorList>
            <person name="Jin C."/>
        </authorList>
    </citation>
    <scope>NUCLEOTIDE SEQUENCE [LARGE SCALE GENOMIC DNA]</scope>
    <source>
        <strain evidence="1 2">AN110305</strain>
    </source>
</reference>
<sequence>MLLLDFDGVVCDALLECALVTWFGLHVVPEFDVVSVAVEALARLPEDFVRAFRTVRDYSRTLDRFVVAHLAEAAAIGDQARFDELFARLPPELVARFVAGAGAVRSALRSRQPEFWLGLHTLYPGMPELLRRHAGKVAIVTAKDAGSVADILAHHGLADAVAHIEGECGDKAAAVSRICAEFLVEPAAAVFVDDNLANVLRVRETGARTRWALWGYHTAEHVAIAARERVVGIDRPSLIDCGTPR</sequence>
<dbReference type="Pfam" id="PF00702">
    <property type="entry name" value="Hydrolase"/>
    <property type="match status" value="1"/>
</dbReference>
<evidence type="ECO:0000313" key="1">
    <source>
        <dbReference type="EMBL" id="KAA2260648.1"/>
    </source>
</evidence>
<dbReference type="OrthoDB" id="368044at2"/>
<dbReference type="PANTHER" id="PTHR43434">
    <property type="entry name" value="PHOSPHOGLYCOLATE PHOSPHATASE"/>
    <property type="match status" value="1"/>
</dbReference>
<dbReference type="InterPro" id="IPR036412">
    <property type="entry name" value="HAD-like_sf"/>
</dbReference>
<dbReference type="PANTHER" id="PTHR43434:SF1">
    <property type="entry name" value="PHOSPHOGLYCOLATE PHOSPHATASE"/>
    <property type="match status" value="1"/>
</dbReference>
<keyword evidence="1" id="KW-0378">Hydrolase</keyword>
<dbReference type="Gene3D" id="3.40.50.1000">
    <property type="entry name" value="HAD superfamily/HAD-like"/>
    <property type="match status" value="1"/>
</dbReference>
<comment type="caution">
    <text evidence="1">The sequence shown here is derived from an EMBL/GenBank/DDBJ whole genome shotgun (WGS) entry which is preliminary data.</text>
</comment>
<dbReference type="EMBL" id="VUOB01000035">
    <property type="protein sequence ID" value="KAA2260648.1"/>
    <property type="molecule type" value="Genomic_DNA"/>
</dbReference>
<protein>
    <submittedName>
        <fullName evidence="1">HAD family hydrolase</fullName>
    </submittedName>
</protein>
<name>A0A5B2XAD7_9PSEU</name>
<accession>A0A5B2XAD7</accession>
<dbReference type="Proteomes" id="UP000323454">
    <property type="component" value="Unassembled WGS sequence"/>
</dbReference>
<dbReference type="GO" id="GO:0006281">
    <property type="term" value="P:DNA repair"/>
    <property type="evidence" value="ECO:0007669"/>
    <property type="project" value="TreeGrafter"/>
</dbReference>
<dbReference type="AlphaFoldDB" id="A0A5B2XAD7"/>
<dbReference type="GO" id="GO:0008967">
    <property type="term" value="F:phosphoglycolate phosphatase activity"/>
    <property type="evidence" value="ECO:0007669"/>
    <property type="project" value="TreeGrafter"/>
</dbReference>
<organism evidence="1 2">
    <name type="scientific">Solihabitans fulvus</name>
    <dbReference type="NCBI Taxonomy" id="1892852"/>
    <lineage>
        <taxon>Bacteria</taxon>
        <taxon>Bacillati</taxon>
        <taxon>Actinomycetota</taxon>
        <taxon>Actinomycetes</taxon>
        <taxon>Pseudonocardiales</taxon>
        <taxon>Pseudonocardiaceae</taxon>
        <taxon>Solihabitans</taxon>
    </lineage>
</organism>
<reference evidence="1 2" key="1">
    <citation type="submission" date="2019-09" db="EMBL/GenBank/DDBJ databases">
        <title>Goodfellowia gen. nov., a new genus of the Pseudonocardineae related to Actinoalloteichus, containing Goodfellowia coeruleoviolacea gen. nov., comb. nov. gen. nov., comb. nov.</title>
        <authorList>
            <person name="Labeda D."/>
        </authorList>
    </citation>
    <scope>NUCLEOTIDE SEQUENCE [LARGE SCALE GENOMIC DNA]</scope>
    <source>
        <strain evidence="1 2">AN110305</strain>
    </source>
</reference>
<dbReference type="InterPro" id="IPR023214">
    <property type="entry name" value="HAD_sf"/>
</dbReference>
<evidence type="ECO:0000313" key="2">
    <source>
        <dbReference type="Proteomes" id="UP000323454"/>
    </source>
</evidence>
<dbReference type="SUPFAM" id="SSF56784">
    <property type="entry name" value="HAD-like"/>
    <property type="match status" value="1"/>
</dbReference>
<keyword evidence="2" id="KW-1185">Reference proteome</keyword>
<dbReference type="RefSeq" id="WP_149851110.1">
    <property type="nucleotide sequence ID" value="NZ_VUOB01000035.1"/>
</dbReference>
<dbReference type="InterPro" id="IPR050155">
    <property type="entry name" value="HAD-like_hydrolase_sf"/>
</dbReference>
<proteinExistence type="predicted"/>